<dbReference type="Gene3D" id="1.20.1540.10">
    <property type="entry name" value="Rhomboid-like"/>
    <property type="match status" value="1"/>
</dbReference>
<feature type="transmembrane region" description="Helical" evidence="6">
    <location>
        <begin position="12"/>
        <end position="32"/>
    </location>
</feature>
<protein>
    <recommendedName>
        <fullName evidence="7">CUE domain-containing protein</fullName>
    </recommendedName>
</protein>
<evidence type="ECO:0000256" key="6">
    <source>
        <dbReference type="SAM" id="Phobius"/>
    </source>
</evidence>
<evidence type="ECO:0000313" key="9">
    <source>
        <dbReference type="Proteomes" id="UP000320762"/>
    </source>
</evidence>
<feature type="region of interest" description="Disordered" evidence="5">
    <location>
        <begin position="246"/>
        <end position="273"/>
    </location>
</feature>
<dbReference type="InterPro" id="IPR022764">
    <property type="entry name" value="Peptidase_S54_rhomboid_dom"/>
</dbReference>
<evidence type="ECO:0000256" key="2">
    <source>
        <dbReference type="ARBA" id="ARBA00022692"/>
    </source>
</evidence>
<reference evidence="8 9" key="1">
    <citation type="journal article" date="2019" name="New Phytol.">
        <title>Comparative genomics reveals unique wood-decay strategies and fruiting body development in the Schizophyllaceae.</title>
        <authorList>
            <person name="Almasi E."/>
            <person name="Sahu N."/>
            <person name="Krizsan K."/>
            <person name="Balint B."/>
            <person name="Kovacs G.M."/>
            <person name="Kiss B."/>
            <person name="Cseklye J."/>
            <person name="Drula E."/>
            <person name="Henrissat B."/>
            <person name="Nagy I."/>
            <person name="Chovatia M."/>
            <person name="Adam C."/>
            <person name="LaButti K."/>
            <person name="Lipzen A."/>
            <person name="Riley R."/>
            <person name="Grigoriev I.V."/>
            <person name="Nagy L.G."/>
        </authorList>
    </citation>
    <scope>NUCLEOTIDE SEQUENCE [LARGE SCALE GENOMIC DNA]</scope>
    <source>
        <strain evidence="8 9">NL-1724</strain>
    </source>
</reference>
<evidence type="ECO:0000256" key="4">
    <source>
        <dbReference type="ARBA" id="ARBA00023136"/>
    </source>
</evidence>
<name>A0A550CSR4_9AGAR</name>
<keyword evidence="9" id="KW-1185">Reference proteome</keyword>
<gene>
    <name evidence="8" type="ORF">BD626DRAFT_626221</name>
</gene>
<dbReference type="EMBL" id="VDMD01000002">
    <property type="protein sequence ID" value="TRM67825.1"/>
    <property type="molecule type" value="Genomic_DNA"/>
</dbReference>
<evidence type="ECO:0000259" key="7">
    <source>
        <dbReference type="PROSITE" id="PS51140"/>
    </source>
</evidence>
<dbReference type="OrthoDB" id="272778at2759"/>
<comment type="subcellular location">
    <subcellularLocation>
        <location evidence="1">Membrane</location>
        <topology evidence="1">Multi-pass membrane protein</topology>
    </subcellularLocation>
</comment>
<feature type="transmembrane region" description="Helical" evidence="6">
    <location>
        <begin position="52"/>
        <end position="73"/>
    </location>
</feature>
<dbReference type="GO" id="GO:0043130">
    <property type="term" value="F:ubiquitin binding"/>
    <property type="evidence" value="ECO:0007669"/>
    <property type="project" value="InterPro"/>
</dbReference>
<sequence length="344" mass="37407">MSFEHAPVTKGVICTTALSSIAVGLFDVKHYFHLQLVPHISRDHQYWRLGAHHLAFTSSSDLFLAVLLFFYVGVEVERQFGSVKFSSFALIATLVATLLELSALLLFHSTGLNSIAGGPTSLVFAILYQYSRVVPSVYRFRVFGLTLSNKSFLYLLALQVSIFFAIYPEILIPPATYQLGVSRPPGSIVAAAVGILSGQLYRSDLIGLNVYRVSPAVVRFCSSYVRPLLGMSRAPRRTNIALPETEPEVVTTARTSTSAASQPAERTSMQNVRTSGGAVMREFVSELTGRADRSSVGVRIPPESEVVQLTTMFPDLGRDVIIGTLQRSANIEAAVETLLGGQSS</sequence>
<evidence type="ECO:0000256" key="3">
    <source>
        <dbReference type="ARBA" id="ARBA00022989"/>
    </source>
</evidence>
<evidence type="ECO:0000256" key="1">
    <source>
        <dbReference type="ARBA" id="ARBA00004141"/>
    </source>
</evidence>
<dbReference type="PANTHER" id="PTHR43066">
    <property type="entry name" value="RHOMBOID-RELATED PROTEIN"/>
    <property type="match status" value="1"/>
</dbReference>
<keyword evidence="4 6" id="KW-0472">Membrane</keyword>
<feature type="compositionally biased region" description="Polar residues" evidence="5">
    <location>
        <begin position="264"/>
        <end position="273"/>
    </location>
</feature>
<accession>A0A550CSR4</accession>
<feature type="transmembrane region" description="Helical" evidence="6">
    <location>
        <begin position="112"/>
        <end position="131"/>
    </location>
</feature>
<feature type="domain" description="CUE" evidence="7">
    <location>
        <begin position="301"/>
        <end position="343"/>
    </location>
</feature>
<dbReference type="AlphaFoldDB" id="A0A550CSR4"/>
<dbReference type="GO" id="GO:0016020">
    <property type="term" value="C:membrane"/>
    <property type="evidence" value="ECO:0007669"/>
    <property type="project" value="UniProtKB-SubCell"/>
</dbReference>
<feature type="compositionally biased region" description="Low complexity" evidence="5">
    <location>
        <begin position="251"/>
        <end position="261"/>
    </location>
</feature>
<dbReference type="PROSITE" id="PS51140">
    <property type="entry name" value="CUE"/>
    <property type="match status" value="1"/>
</dbReference>
<dbReference type="Pfam" id="PF01694">
    <property type="entry name" value="Rhomboid"/>
    <property type="match status" value="1"/>
</dbReference>
<dbReference type="STRING" id="97359.A0A550CSR4"/>
<feature type="transmembrane region" description="Helical" evidence="6">
    <location>
        <begin position="152"/>
        <end position="172"/>
    </location>
</feature>
<evidence type="ECO:0000256" key="5">
    <source>
        <dbReference type="SAM" id="MobiDB-lite"/>
    </source>
</evidence>
<keyword evidence="3 6" id="KW-1133">Transmembrane helix</keyword>
<dbReference type="Pfam" id="PF02845">
    <property type="entry name" value="CUE"/>
    <property type="match status" value="1"/>
</dbReference>
<dbReference type="InterPro" id="IPR003892">
    <property type="entry name" value="CUE"/>
</dbReference>
<dbReference type="GO" id="GO:0004252">
    <property type="term" value="F:serine-type endopeptidase activity"/>
    <property type="evidence" value="ECO:0007669"/>
    <property type="project" value="InterPro"/>
</dbReference>
<proteinExistence type="predicted"/>
<evidence type="ECO:0000313" key="8">
    <source>
        <dbReference type="EMBL" id="TRM67825.1"/>
    </source>
</evidence>
<keyword evidence="2 6" id="KW-0812">Transmembrane</keyword>
<organism evidence="8 9">
    <name type="scientific">Schizophyllum amplum</name>
    <dbReference type="NCBI Taxonomy" id="97359"/>
    <lineage>
        <taxon>Eukaryota</taxon>
        <taxon>Fungi</taxon>
        <taxon>Dikarya</taxon>
        <taxon>Basidiomycota</taxon>
        <taxon>Agaricomycotina</taxon>
        <taxon>Agaricomycetes</taxon>
        <taxon>Agaricomycetidae</taxon>
        <taxon>Agaricales</taxon>
        <taxon>Schizophyllaceae</taxon>
        <taxon>Schizophyllum</taxon>
    </lineage>
</organism>
<dbReference type="CDD" id="cd14279">
    <property type="entry name" value="CUE"/>
    <property type="match status" value="1"/>
</dbReference>
<comment type="caution">
    <text evidence="8">The sequence shown here is derived from an EMBL/GenBank/DDBJ whole genome shotgun (WGS) entry which is preliminary data.</text>
</comment>
<dbReference type="SUPFAM" id="SSF144091">
    <property type="entry name" value="Rhomboid-like"/>
    <property type="match status" value="1"/>
</dbReference>
<dbReference type="PANTHER" id="PTHR43066:SF21">
    <property type="entry name" value="UBIQUITIN-ASSOCIATED DOMAIN-CONTAINING PROTEIN 2"/>
    <property type="match status" value="1"/>
</dbReference>
<dbReference type="Proteomes" id="UP000320762">
    <property type="component" value="Unassembled WGS sequence"/>
</dbReference>
<dbReference type="InterPro" id="IPR035952">
    <property type="entry name" value="Rhomboid-like_sf"/>
</dbReference>
<feature type="transmembrane region" description="Helical" evidence="6">
    <location>
        <begin position="85"/>
        <end position="106"/>
    </location>
</feature>